<dbReference type="CDD" id="cd00570">
    <property type="entry name" value="GST_N_family"/>
    <property type="match status" value="1"/>
</dbReference>
<dbReference type="AlphaFoldDB" id="A0AAN7VKY7"/>
<feature type="domain" description="GST N-terminal" evidence="1">
    <location>
        <begin position="6"/>
        <end position="85"/>
    </location>
</feature>
<evidence type="ECO:0000313" key="4">
    <source>
        <dbReference type="Proteomes" id="UP001310594"/>
    </source>
</evidence>
<dbReference type="PANTHER" id="PTHR43968">
    <property type="match status" value="1"/>
</dbReference>
<dbReference type="InterPro" id="IPR004045">
    <property type="entry name" value="Glutathione_S-Trfase_N"/>
</dbReference>
<dbReference type="Pfam" id="PF13409">
    <property type="entry name" value="GST_N_2"/>
    <property type="match status" value="1"/>
</dbReference>
<dbReference type="EMBL" id="JAVRQU010000025">
    <property type="protein sequence ID" value="KAK5690381.1"/>
    <property type="molecule type" value="Genomic_DNA"/>
</dbReference>
<dbReference type="Gene3D" id="3.40.30.10">
    <property type="entry name" value="Glutaredoxin"/>
    <property type="match status" value="1"/>
</dbReference>
<dbReference type="Proteomes" id="UP001310594">
    <property type="component" value="Unassembled WGS sequence"/>
</dbReference>
<reference evidence="3" key="1">
    <citation type="submission" date="2023-08" db="EMBL/GenBank/DDBJ databases">
        <title>Black Yeasts Isolated from many extreme environments.</title>
        <authorList>
            <person name="Coleine C."/>
            <person name="Stajich J.E."/>
            <person name="Selbmann L."/>
        </authorList>
    </citation>
    <scope>NUCLEOTIDE SEQUENCE</scope>
    <source>
        <strain evidence="3">CCFEE 5810</strain>
    </source>
</reference>
<dbReference type="InterPro" id="IPR036249">
    <property type="entry name" value="Thioredoxin-like_sf"/>
</dbReference>
<dbReference type="PANTHER" id="PTHR43968:SF8">
    <property type="entry name" value="S-TRANSFERASE, PUTATIVE (AFU_ORTHOLOGUE AFUA_2G00590)-RELATED"/>
    <property type="match status" value="1"/>
</dbReference>
<evidence type="ECO:0000259" key="2">
    <source>
        <dbReference type="PROSITE" id="PS50405"/>
    </source>
</evidence>
<evidence type="ECO:0000313" key="3">
    <source>
        <dbReference type="EMBL" id="KAK5690381.1"/>
    </source>
</evidence>
<proteinExistence type="predicted"/>
<dbReference type="InterPro" id="IPR010987">
    <property type="entry name" value="Glutathione-S-Trfase_C-like"/>
</dbReference>
<protein>
    <recommendedName>
        <fullName evidence="5">GST N-terminal domain-containing protein</fullName>
    </recommendedName>
</protein>
<organism evidence="3 4">
    <name type="scientific">Elasticomyces elasticus</name>
    <dbReference type="NCBI Taxonomy" id="574655"/>
    <lineage>
        <taxon>Eukaryota</taxon>
        <taxon>Fungi</taxon>
        <taxon>Dikarya</taxon>
        <taxon>Ascomycota</taxon>
        <taxon>Pezizomycotina</taxon>
        <taxon>Dothideomycetes</taxon>
        <taxon>Dothideomycetidae</taxon>
        <taxon>Mycosphaerellales</taxon>
        <taxon>Teratosphaeriaceae</taxon>
        <taxon>Elasticomyces</taxon>
    </lineage>
</organism>
<dbReference type="SUPFAM" id="SSF47616">
    <property type="entry name" value="GST C-terminal domain-like"/>
    <property type="match status" value="1"/>
</dbReference>
<sequence>MAAQTPQIKLYTNPLSPWSHRAHIALDELKLPYEQEIVDISKPRTAEYLAINPRGLVPAMSYNGRIVTESAIITTFLADTFSTTSSLLPASSDSNGPLMRARISFFVDAYLTKVVPSFMKSQKMKNGERDSALADFVNAIVKELEPLLADAGPFYGGSSQLTLAEVLTGPFIVRAYLLSKHGLMPESLLSDLATKAPRFDTWAKAVIDHPSVSGGIWNEEKMAAFFRSKMGA</sequence>
<name>A0AAN7VKY7_9PEZI</name>
<gene>
    <name evidence="3" type="ORF">LTR97_012249</name>
</gene>
<dbReference type="Gene3D" id="1.20.1050.10">
    <property type="match status" value="1"/>
</dbReference>
<dbReference type="InterPro" id="IPR050983">
    <property type="entry name" value="GST_Omega/HSP26"/>
</dbReference>
<dbReference type="SFLD" id="SFLDG00358">
    <property type="entry name" value="Main_(cytGST)"/>
    <property type="match status" value="1"/>
</dbReference>
<dbReference type="InterPro" id="IPR036282">
    <property type="entry name" value="Glutathione-S-Trfase_C_sf"/>
</dbReference>
<comment type="caution">
    <text evidence="3">The sequence shown here is derived from an EMBL/GenBank/DDBJ whole genome shotgun (WGS) entry which is preliminary data.</text>
</comment>
<dbReference type="PROSITE" id="PS50405">
    <property type="entry name" value="GST_CTER"/>
    <property type="match status" value="1"/>
</dbReference>
<accession>A0AAN7VKY7</accession>
<evidence type="ECO:0000259" key="1">
    <source>
        <dbReference type="PROSITE" id="PS50404"/>
    </source>
</evidence>
<dbReference type="GO" id="GO:0005737">
    <property type="term" value="C:cytoplasm"/>
    <property type="evidence" value="ECO:0007669"/>
    <property type="project" value="TreeGrafter"/>
</dbReference>
<evidence type="ECO:0008006" key="5">
    <source>
        <dbReference type="Google" id="ProtNLM"/>
    </source>
</evidence>
<dbReference type="SUPFAM" id="SSF52833">
    <property type="entry name" value="Thioredoxin-like"/>
    <property type="match status" value="1"/>
</dbReference>
<feature type="domain" description="GST C-terminal" evidence="2">
    <location>
        <begin position="96"/>
        <end position="225"/>
    </location>
</feature>
<dbReference type="SFLD" id="SFLDS00019">
    <property type="entry name" value="Glutathione_Transferase_(cytos"/>
    <property type="match status" value="1"/>
</dbReference>
<dbReference type="PROSITE" id="PS50404">
    <property type="entry name" value="GST_NTER"/>
    <property type="match status" value="1"/>
</dbReference>
<dbReference type="InterPro" id="IPR040079">
    <property type="entry name" value="Glutathione_S-Trfase"/>
</dbReference>